<feature type="compositionally biased region" description="Polar residues" evidence="1">
    <location>
        <begin position="70"/>
        <end position="80"/>
    </location>
</feature>
<protein>
    <recommendedName>
        <fullName evidence="2">Retrotransposon gag domain-containing protein</fullName>
    </recommendedName>
</protein>
<reference evidence="3 4" key="1">
    <citation type="journal article" date="2020" name="BMC Genomics">
        <title>Intraspecific diversification of the crop wild relative Brassica cretica Lam. using demographic model selection.</title>
        <authorList>
            <person name="Kioukis A."/>
            <person name="Michalopoulou V.A."/>
            <person name="Briers L."/>
            <person name="Pirintsos S."/>
            <person name="Studholme D.J."/>
            <person name="Pavlidis P."/>
            <person name="Sarris P.F."/>
        </authorList>
    </citation>
    <scope>NUCLEOTIDE SEQUENCE [LARGE SCALE GENOMIC DNA]</scope>
    <source>
        <strain evidence="4">cv. PFS-1207/04</strain>
    </source>
</reference>
<feature type="compositionally biased region" description="Basic and acidic residues" evidence="1">
    <location>
        <begin position="12"/>
        <end position="23"/>
    </location>
</feature>
<feature type="region of interest" description="Disordered" evidence="1">
    <location>
        <begin position="70"/>
        <end position="123"/>
    </location>
</feature>
<dbReference type="EMBL" id="QGKV02001507">
    <property type="protein sequence ID" value="KAF3527573.1"/>
    <property type="molecule type" value="Genomic_DNA"/>
</dbReference>
<feature type="compositionally biased region" description="Polar residues" evidence="1">
    <location>
        <begin position="1"/>
        <end position="11"/>
    </location>
</feature>
<dbReference type="Proteomes" id="UP000266723">
    <property type="component" value="Unassembled WGS sequence"/>
</dbReference>
<dbReference type="Pfam" id="PF03732">
    <property type="entry name" value="Retrotrans_gag"/>
    <property type="match status" value="1"/>
</dbReference>
<evidence type="ECO:0000313" key="3">
    <source>
        <dbReference type="EMBL" id="KAF3527573.1"/>
    </source>
</evidence>
<feature type="domain" description="Retrotransposon gag" evidence="2">
    <location>
        <begin position="226"/>
        <end position="282"/>
    </location>
</feature>
<dbReference type="PANTHER" id="PTHR33223">
    <property type="entry name" value="CCHC-TYPE DOMAIN-CONTAINING PROTEIN"/>
    <property type="match status" value="1"/>
</dbReference>
<comment type="caution">
    <text evidence="3">The sequence shown here is derived from an EMBL/GenBank/DDBJ whole genome shotgun (WGS) entry which is preliminary data.</text>
</comment>
<sequence length="285" mass="32103">MENPELSSEVQSLKEKLDEHSKQLEQSAEKLNQLESENLVLRDENQSLNTASSKKRRFWTQILFMPTLETPNSGGDTTCPHTMLNGDGAAHEKAKGTQTYDVEDSESEPEPDKEVPKGGTTTKSSMTTYLEQMFSKRFDAMLSMVERLPGVAPPIRKSDPDSYADIPFMDKITLIEMPRKFSFPSVKVYGSTSDPDDHIAQYRQRMLAVALPKESREDTMCKGFGSTLIGPALQWYTNLPSRSISSFAILSDKFMEQFGSSRNLEKTLDGLYDILQHRAETLARL</sequence>
<evidence type="ECO:0000256" key="1">
    <source>
        <dbReference type="SAM" id="MobiDB-lite"/>
    </source>
</evidence>
<dbReference type="PANTHER" id="PTHR33223:SF9">
    <property type="entry name" value="RETROTRANSPOSON GAG DOMAIN-CONTAINING PROTEIN"/>
    <property type="match status" value="1"/>
</dbReference>
<evidence type="ECO:0000313" key="4">
    <source>
        <dbReference type="Proteomes" id="UP000266723"/>
    </source>
</evidence>
<accession>A0ABQ7B5Z5</accession>
<feature type="region of interest" description="Disordered" evidence="1">
    <location>
        <begin position="1"/>
        <end position="30"/>
    </location>
</feature>
<evidence type="ECO:0000259" key="2">
    <source>
        <dbReference type="Pfam" id="PF03732"/>
    </source>
</evidence>
<organism evidence="3 4">
    <name type="scientific">Brassica cretica</name>
    <name type="common">Mustard</name>
    <dbReference type="NCBI Taxonomy" id="69181"/>
    <lineage>
        <taxon>Eukaryota</taxon>
        <taxon>Viridiplantae</taxon>
        <taxon>Streptophyta</taxon>
        <taxon>Embryophyta</taxon>
        <taxon>Tracheophyta</taxon>
        <taxon>Spermatophyta</taxon>
        <taxon>Magnoliopsida</taxon>
        <taxon>eudicotyledons</taxon>
        <taxon>Gunneridae</taxon>
        <taxon>Pentapetalae</taxon>
        <taxon>rosids</taxon>
        <taxon>malvids</taxon>
        <taxon>Brassicales</taxon>
        <taxon>Brassicaceae</taxon>
        <taxon>Brassiceae</taxon>
        <taxon>Brassica</taxon>
    </lineage>
</organism>
<proteinExistence type="predicted"/>
<dbReference type="InterPro" id="IPR005162">
    <property type="entry name" value="Retrotrans_gag_dom"/>
</dbReference>
<gene>
    <name evidence="3" type="ORF">DY000_02039178</name>
</gene>
<name>A0ABQ7B5Z5_BRACR</name>
<keyword evidence="4" id="KW-1185">Reference proteome</keyword>